<gene>
    <name evidence="1" type="ORF">GCE9029_03784</name>
</gene>
<dbReference type="AlphaFoldDB" id="A0A128F9L5"/>
<evidence type="ECO:0000313" key="1">
    <source>
        <dbReference type="EMBL" id="CZF83438.1"/>
    </source>
</evidence>
<sequence>MAVSTLFAKFSPVKQRHVVSLVASAEQVVIAYQDNAGKTQLDAQTVTQSDPWTAASLLISRHGISKADVHLVLGHGLYQSLLIDDPGLSDEDKRAALPFQLKDFISDSPSDIVADGFSSPVANRFQAFVCHKLPLIQFSKTLEKNQCRLTNVSLEDVALRQWTQLDKTEMVLSRDSHGVLQLAAFHLGQLCFQRQIRGVMLEGQMMPPSVVDDLALEVQRSLDYLRSQLKSAQVTGLVISVHGIDDTELAFQLSSRLSVAVRPQQLFDTGTHHQHIAIAALSHDYSPDVNLFSDDLSPKAPLLTFEKMLLVWGATSLLVVLVAAYQQFSLAQAEKFFSLADSERQSAQSLSDELNKQMALHLPSVSLTNEVNEKKAAIDAKRKALAAVKQHDAALQQGHADTFRALASLSRRDISVSSISVSQQSLDLSGLAATPASVPAWLQTFNTQPPLADRVFEQMALSRDKGNRLNFNLVSKRESGESAK</sequence>
<evidence type="ECO:0008006" key="3">
    <source>
        <dbReference type="Google" id="ProtNLM"/>
    </source>
</evidence>
<reference evidence="2" key="1">
    <citation type="submission" date="2016-02" db="EMBL/GenBank/DDBJ databases">
        <authorList>
            <person name="Rodrigo-Torres Lidia"/>
            <person name="Arahal R.David."/>
        </authorList>
    </citation>
    <scope>NUCLEOTIDE SEQUENCE [LARGE SCALE GENOMIC DNA]</scope>
    <source>
        <strain evidence="2">CECT 9029</strain>
    </source>
</reference>
<keyword evidence="2" id="KW-1185">Reference proteome</keyword>
<organism evidence="1 2">
    <name type="scientific">Grimontia celer</name>
    <dbReference type="NCBI Taxonomy" id="1796497"/>
    <lineage>
        <taxon>Bacteria</taxon>
        <taxon>Pseudomonadati</taxon>
        <taxon>Pseudomonadota</taxon>
        <taxon>Gammaproteobacteria</taxon>
        <taxon>Vibrionales</taxon>
        <taxon>Vibrionaceae</taxon>
        <taxon>Grimontia</taxon>
    </lineage>
</organism>
<accession>A0A128F9L5</accession>
<dbReference type="Proteomes" id="UP000071641">
    <property type="component" value="Unassembled WGS sequence"/>
</dbReference>
<dbReference type="EMBL" id="FIZX01000003">
    <property type="protein sequence ID" value="CZF83438.1"/>
    <property type="molecule type" value="Genomic_DNA"/>
</dbReference>
<dbReference type="STRING" id="1796497.GCE9029_03784"/>
<name>A0A128F9L5_9GAMM</name>
<proteinExistence type="predicted"/>
<dbReference type="RefSeq" id="WP_062665894.1">
    <property type="nucleotide sequence ID" value="NZ_FIZX01000003.1"/>
</dbReference>
<evidence type="ECO:0000313" key="2">
    <source>
        <dbReference type="Proteomes" id="UP000071641"/>
    </source>
</evidence>
<protein>
    <recommendedName>
        <fullName evidence="3">MSHA biogenesis protein MshI</fullName>
    </recommendedName>
</protein>